<dbReference type="Proteomes" id="UP000317180">
    <property type="component" value="Unassembled WGS sequence"/>
</dbReference>
<dbReference type="GO" id="GO:0005886">
    <property type="term" value="C:plasma membrane"/>
    <property type="evidence" value="ECO:0007669"/>
    <property type="project" value="UniProtKB-SubCell"/>
</dbReference>
<evidence type="ECO:0000259" key="9">
    <source>
        <dbReference type="PROSITE" id="PS50850"/>
    </source>
</evidence>
<feature type="transmembrane region" description="Helical" evidence="8">
    <location>
        <begin position="107"/>
        <end position="127"/>
    </location>
</feature>
<evidence type="ECO:0000256" key="4">
    <source>
        <dbReference type="ARBA" id="ARBA00022475"/>
    </source>
</evidence>
<reference evidence="10 13" key="2">
    <citation type="submission" date="2019-06" db="EMBL/GenBank/DDBJ databases">
        <title>Whole genome shotgun sequence of Brevibacillus agri NBRC 15538.</title>
        <authorList>
            <person name="Hosoyama A."/>
            <person name="Uohara A."/>
            <person name="Ohji S."/>
            <person name="Ichikawa N."/>
        </authorList>
    </citation>
    <scope>NUCLEOTIDE SEQUENCE [LARGE SCALE GENOMIC DNA]</scope>
    <source>
        <strain evidence="10 13">NBRC 15538</strain>
    </source>
</reference>
<dbReference type="AlphaFoldDB" id="A0A3M8APE7"/>
<evidence type="ECO:0000256" key="6">
    <source>
        <dbReference type="ARBA" id="ARBA00022989"/>
    </source>
</evidence>
<feature type="transmembrane region" description="Helical" evidence="8">
    <location>
        <begin position="139"/>
        <end position="160"/>
    </location>
</feature>
<gene>
    <name evidence="10" type="primary">yybF</name>
    <name evidence="10" type="ORF">BAG01nite_31760</name>
    <name evidence="11" type="ORF">EB820_18095</name>
</gene>
<dbReference type="InterPro" id="IPR011701">
    <property type="entry name" value="MFS"/>
</dbReference>
<evidence type="ECO:0000313" key="11">
    <source>
        <dbReference type="EMBL" id="RNB52919.1"/>
    </source>
</evidence>
<dbReference type="PROSITE" id="PS50850">
    <property type="entry name" value="MFS"/>
    <property type="match status" value="1"/>
</dbReference>
<dbReference type="PANTHER" id="PTHR43271">
    <property type="entry name" value="BLL2771 PROTEIN"/>
    <property type="match status" value="1"/>
</dbReference>
<dbReference type="InterPro" id="IPR020846">
    <property type="entry name" value="MFS_dom"/>
</dbReference>
<feature type="domain" description="Major facilitator superfamily (MFS) profile" evidence="9">
    <location>
        <begin position="10"/>
        <end position="393"/>
    </location>
</feature>
<feature type="transmembrane region" description="Helical" evidence="8">
    <location>
        <begin position="217"/>
        <end position="238"/>
    </location>
</feature>
<dbReference type="PANTHER" id="PTHR43271:SF1">
    <property type="entry name" value="INNER MEMBRANE TRANSPORT PROTEIN YNFM"/>
    <property type="match status" value="1"/>
</dbReference>
<dbReference type="GO" id="GO:0022857">
    <property type="term" value="F:transmembrane transporter activity"/>
    <property type="evidence" value="ECO:0007669"/>
    <property type="project" value="InterPro"/>
</dbReference>
<dbReference type="Proteomes" id="UP000276178">
    <property type="component" value="Unassembled WGS sequence"/>
</dbReference>
<comment type="similarity">
    <text evidence="2">Belongs to the major facilitator superfamily.</text>
</comment>
<feature type="transmembrane region" description="Helical" evidence="8">
    <location>
        <begin position="283"/>
        <end position="300"/>
    </location>
</feature>
<keyword evidence="13" id="KW-1185">Reference proteome</keyword>
<keyword evidence="7 8" id="KW-0472">Membrane</keyword>
<dbReference type="SUPFAM" id="SSF103473">
    <property type="entry name" value="MFS general substrate transporter"/>
    <property type="match status" value="1"/>
</dbReference>
<dbReference type="EMBL" id="RHHN01000050">
    <property type="protein sequence ID" value="RNB52919.1"/>
    <property type="molecule type" value="Genomic_DNA"/>
</dbReference>
<feature type="transmembrane region" description="Helical" evidence="8">
    <location>
        <begin position="367"/>
        <end position="386"/>
    </location>
</feature>
<comment type="caution">
    <text evidence="11">The sequence shown here is derived from an EMBL/GenBank/DDBJ whole genome shotgun (WGS) entry which is preliminary data.</text>
</comment>
<evidence type="ECO:0000313" key="10">
    <source>
        <dbReference type="EMBL" id="GED27074.1"/>
    </source>
</evidence>
<reference evidence="11 12" key="1">
    <citation type="submission" date="2018-10" db="EMBL/GenBank/DDBJ databases">
        <title>Phylogenomics of Brevibacillus.</title>
        <authorList>
            <person name="Dunlap C."/>
        </authorList>
    </citation>
    <scope>NUCLEOTIDE SEQUENCE [LARGE SCALE GENOMIC DNA]</scope>
    <source>
        <strain evidence="11 12">NRRL NRS 1219</strain>
    </source>
</reference>
<feature type="transmembrane region" description="Helical" evidence="8">
    <location>
        <begin position="16"/>
        <end position="36"/>
    </location>
</feature>
<proteinExistence type="inferred from homology"/>
<keyword evidence="4" id="KW-1003">Cell membrane</keyword>
<protein>
    <submittedName>
        <fullName evidence="11">MFS transporter</fullName>
    </submittedName>
    <submittedName>
        <fullName evidence="10">MFS-type transporter YybF</fullName>
    </submittedName>
</protein>
<evidence type="ECO:0000256" key="8">
    <source>
        <dbReference type="SAM" id="Phobius"/>
    </source>
</evidence>
<sequence>MGYIKQGTTAFRKTNLAFFAAGFNTFAILYSTQPLMPEFTKEFHVSPTMASLSLSLTTISLSVSMLVFGTISEVWGRKPVMISSMLAASLLSILTACSPSYESLLLFRIIQGISLGGLPSIAMAYLGEEMEPKSLGVAMGLYISGNSLGAVCGRILSGILTDLFNWHMAMGAISLMSLVATLIFWFSLPASQNFHARAPEVRKLAASMLSHLRDPALFCLFGIGFLSLGSNVALYNYIGYVLTAAPYSLSQTLVGWIFIVFLVGMFASVWMAKLADKFGRLKMLLVSLLLTLLGACLTLDSHLAVIIAGLPVLTFGFFGSHSIASGWVGRRATHDKAQASSLYLFFYYAGSSIGGTMGGMFWSSLGWGGVVAMIAGFMAVAFVFALRLSKVLANSSAPSAEKKWTVAKLK</sequence>
<dbReference type="CDD" id="cd17324">
    <property type="entry name" value="MFS_NepI_like"/>
    <property type="match status" value="1"/>
</dbReference>
<evidence type="ECO:0000256" key="2">
    <source>
        <dbReference type="ARBA" id="ARBA00008335"/>
    </source>
</evidence>
<evidence type="ECO:0000256" key="1">
    <source>
        <dbReference type="ARBA" id="ARBA00004651"/>
    </source>
</evidence>
<dbReference type="InterPro" id="IPR036259">
    <property type="entry name" value="MFS_trans_sf"/>
</dbReference>
<dbReference type="Pfam" id="PF07690">
    <property type="entry name" value="MFS_1"/>
    <property type="match status" value="2"/>
</dbReference>
<dbReference type="OrthoDB" id="63984at2"/>
<feature type="transmembrane region" description="Helical" evidence="8">
    <location>
        <begin position="80"/>
        <end position="101"/>
    </location>
</feature>
<evidence type="ECO:0000256" key="5">
    <source>
        <dbReference type="ARBA" id="ARBA00022692"/>
    </source>
</evidence>
<name>A0A3M8APE7_9BACL</name>
<dbReference type="GeneID" id="82812806"/>
<dbReference type="Gene3D" id="1.20.1250.20">
    <property type="entry name" value="MFS general substrate transporter like domains"/>
    <property type="match status" value="1"/>
</dbReference>
<feature type="transmembrane region" description="Helical" evidence="8">
    <location>
        <begin position="253"/>
        <end position="271"/>
    </location>
</feature>
<comment type="subcellular location">
    <subcellularLocation>
        <location evidence="1">Cell membrane</location>
        <topology evidence="1">Multi-pass membrane protein</topology>
    </subcellularLocation>
</comment>
<keyword evidence="6 8" id="KW-1133">Transmembrane helix</keyword>
<evidence type="ECO:0000313" key="13">
    <source>
        <dbReference type="Proteomes" id="UP000317180"/>
    </source>
</evidence>
<organism evidence="11 12">
    <name type="scientific">Brevibacillus agri</name>
    <dbReference type="NCBI Taxonomy" id="51101"/>
    <lineage>
        <taxon>Bacteria</taxon>
        <taxon>Bacillati</taxon>
        <taxon>Bacillota</taxon>
        <taxon>Bacilli</taxon>
        <taxon>Bacillales</taxon>
        <taxon>Paenibacillaceae</taxon>
        <taxon>Brevibacillus</taxon>
    </lineage>
</organism>
<accession>A0A3M8APE7</accession>
<keyword evidence="5 8" id="KW-0812">Transmembrane</keyword>
<dbReference type="RefSeq" id="WP_122953177.1">
    <property type="nucleotide sequence ID" value="NZ_BJOD01000034.1"/>
</dbReference>
<keyword evidence="3" id="KW-0813">Transport</keyword>
<evidence type="ECO:0000256" key="7">
    <source>
        <dbReference type="ARBA" id="ARBA00023136"/>
    </source>
</evidence>
<evidence type="ECO:0000313" key="12">
    <source>
        <dbReference type="Proteomes" id="UP000276178"/>
    </source>
</evidence>
<dbReference type="EMBL" id="BJOD01000034">
    <property type="protein sequence ID" value="GED27074.1"/>
    <property type="molecule type" value="Genomic_DNA"/>
</dbReference>
<evidence type="ECO:0000256" key="3">
    <source>
        <dbReference type="ARBA" id="ARBA00022448"/>
    </source>
</evidence>
<feature type="transmembrane region" description="Helical" evidence="8">
    <location>
        <begin position="341"/>
        <end position="361"/>
    </location>
</feature>
<feature type="transmembrane region" description="Helical" evidence="8">
    <location>
        <begin position="48"/>
        <end position="68"/>
    </location>
</feature>
<feature type="transmembrane region" description="Helical" evidence="8">
    <location>
        <begin position="306"/>
        <end position="329"/>
    </location>
</feature>
<feature type="transmembrane region" description="Helical" evidence="8">
    <location>
        <begin position="166"/>
        <end position="188"/>
    </location>
</feature>